<evidence type="ECO:0000256" key="3">
    <source>
        <dbReference type="ARBA" id="ARBA00022630"/>
    </source>
</evidence>
<accession>A0A4Y7L5X4</accession>
<dbReference type="GO" id="GO:0046983">
    <property type="term" value="F:protein dimerization activity"/>
    <property type="evidence" value="ECO:0007669"/>
    <property type="project" value="InterPro"/>
</dbReference>
<dbReference type="GO" id="GO:0004368">
    <property type="term" value="F:glycerol-3-phosphate dehydrogenase (quinone) activity"/>
    <property type="evidence" value="ECO:0007669"/>
    <property type="project" value="UniProtKB-EC"/>
</dbReference>
<dbReference type="GO" id="GO:0005739">
    <property type="term" value="C:mitochondrion"/>
    <property type="evidence" value="ECO:0007669"/>
    <property type="project" value="TreeGrafter"/>
</dbReference>
<dbReference type="PANTHER" id="PTHR11985">
    <property type="entry name" value="GLYCEROL-3-PHOSPHATE DEHYDROGENASE"/>
    <property type="match status" value="1"/>
</dbReference>
<dbReference type="GO" id="GO:0006351">
    <property type="term" value="P:DNA-templated transcription"/>
    <property type="evidence" value="ECO:0007669"/>
    <property type="project" value="InterPro"/>
</dbReference>
<evidence type="ECO:0000256" key="5">
    <source>
        <dbReference type="ARBA" id="ARBA00023002"/>
    </source>
</evidence>
<dbReference type="Gene3D" id="3.30.9.10">
    <property type="entry name" value="D-Amino Acid Oxidase, subunit A, domain 2"/>
    <property type="match status" value="1"/>
</dbReference>
<keyword evidence="5" id="KW-0560">Oxidoreductase</keyword>
<keyword evidence="3" id="KW-0285">Flavoprotein</keyword>
<dbReference type="AlphaFoldDB" id="A0A4Y7L5X4"/>
<dbReference type="Proteomes" id="UP000316621">
    <property type="component" value="Chromosome 10"/>
</dbReference>
<dbReference type="EMBL" id="CM010724">
    <property type="protein sequence ID" value="RZC79679.1"/>
    <property type="molecule type" value="Genomic_DNA"/>
</dbReference>
<evidence type="ECO:0000256" key="2">
    <source>
        <dbReference type="ARBA" id="ARBA00022478"/>
    </source>
</evidence>
<dbReference type="EC" id="1.1.5.3" evidence="1"/>
<dbReference type="SUPFAM" id="SSF56553">
    <property type="entry name" value="Insert subdomain of RNA polymerase alpha subunit"/>
    <property type="match status" value="1"/>
</dbReference>
<organism evidence="7 8">
    <name type="scientific">Papaver somniferum</name>
    <name type="common">Opium poppy</name>
    <dbReference type="NCBI Taxonomy" id="3469"/>
    <lineage>
        <taxon>Eukaryota</taxon>
        <taxon>Viridiplantae</taxon>
        <taxon>Streptophyta</taxon>
        <taxon>Embryophyta</taxon>
        <taxon>Tracheophyta</taxon>
        <taxon>Spermatophyta</taxon>
        <taxon>Magnoliopsida</taxon>
        <taxon>Ranunculales</taxon>
        <taxon>Papaveraceae</taxon>
        <taxon>Papaveroideae</taxon>
        <taxon>Papaver</taxon>
    </lineage>
</organism>
<dbReference type="Gene3D" id="3.50.50.60">
    <property type="entry name" value="FAD/NAD(P)-binding domain"/>
    <property type="match status" value="1"/>
</dbReference>
<dbReference type="GO" id="GO:0000428">
    <property type="term" value="C:DNA-directed RNA polymerase complex"/>
    <property type="evidence" value="ECO:0007669"/>
    <property type="project" value="UniProtKB-KW"/>
</dbReference>
<name>A0A4Y7L5X4_PAPSO</name>
<evidence type="ECO:0000256" key="1">
    <source>
        <dbReference type="ARBA" id="ARBA00013029"/>
    </source>
</evidence>
<proteinExistence type="predicted"/>
<protein>
    <recommendedName>
        <fullName evidence="1">glycerol-3-phosphate dehydrogenase</fullName>
        <ecNumber evidence="1">1.1.5.3</ecNumber>
    </recommendedName>
</protein>
<evidence type="ECO:0000313" key="8">
    <source>
        <dbReference type="Proteomes" id="UP000316621"/>
    </source>
</evidence>
<gene>
    <name evidence="7" type="ORF">C5167_042255</name>
</gene>
<evidence type="ECO:0000256" key="4">
    <source>
        <dbReference type="ARBA" id="ARBA00022827"/>
    </source>
</evidence>
<evidence type="ECO:0000313" key="7">
    <source>
        <dbReference type="EMBL" id="RZC79679.1"/>
    </source>
</evidence>
<keyword evidence="2" id="KW-0240">DNA-directed RNA polymerase</keyword>
<reference evidence="7 8" key="1">
    <citation type="journal article" date="2018" name="Science">
        <title>The opium poppy genome and morphinan production.</title>
        <authorList>
            <person name="Guo L."/>
            <person name="Winzer T."/>
            <person name="Yang X."/>
            <person name="Li Y."/>
            <person name="Ning Z."/>
            <person name="He Z."/>
            <person name="Teodor R."/>
            <person name="Lu Y."/>
            <person name="Bowser T.A."/>
            <person name="Graham I.A."/>
            <person name="Ye K."/>
        </authorList>
    </citation>
    <scope>NUCLEOTIDE SEQUENCE [LARGE SCALE GENOMIC DNA]</scope>
    <source>
        <strain evidence="8">cv. HN1</strain>
        <tissue evidence="7">Leaves</tissue>
    </source>
</reference>
<dbReference type="InterPro" id="IPR036188">
    <property type="entry name" value="FAD/NAD-bd_sf"/>
</dbReference>
<dbReference type="STRING" id="3469.A0A4Y7L5X4"/>
<dbReference type="Gramene" id="RZC79679">
    <property type="protein sequence ID" value="RZC79679"/>
    <property type="gene ID" value="C5167_042255"/>
</dbReference>
<keyword evidence="4" id="KW-0274">FAD</keyword>
<sequence>MLETTLPGKLDEIQIKLLKSSSLKATGNAPRRELETRSTINLICTIKNAAYKEGDRHGILCGRCASFGKCKHRRKAVRRTASGEDFVTYAKVVVNAAGPLCDSVRKMVDKDAPTMICPSSDVHIGVPIRNATVHIGAPVRSASVHIGAPVFQDIIVKLCRGQELRLRAIARKGIGKDHANRSPTTTITFMYI</sequence>
<dbReference type="GO" id="GO:0006072">
    <property type="term" value="P:glycerol-3-phosphate metabolic process"/>
    <property type="evidence" value="ECO:0007669"/>
    <property type="project" value="InterPro"/>
</dbReference>
<dbReference type="InterPro" id="IPR000447">
    <property type="entry name" value="G3P_DH_FAD-dep"/>
</dbReference>
<dbReference type="InterPro" id="IPR036603">
    <property type="entry name" value="RBP11-like"/>
</dbReference>
<keyword evidence="6" id="KW-0804">Transcription</keyword>
<dbReference type="Gene3D" id="3.30.1360.10">
    <property type="entry name" value="RNA polymerase, RBP11-like subunit"/>
    <property type="match status" value="1"/>
</dbReference>
<keyword evidence="8" id="KW-1185">Reference proteome</keyword>
<evidence type="ECO:0000256" key="6">
    <source>
        <dbReference type="ARBA" id="ARBA00023163"/>
    </source>
</evidence>
<dbReference type="InterPro" id="IPR036643">
    <property type="entry name" value="RNApol_insert_sf"/>
</dbReference>
<dbReference type="PANTHER" id="PTHR11985:SF15">
    <property type="entry name" value="GLYCEROL-3-PHOSPHATE DEHYDROGENASE, MITOCHONDRIAL"/>
    <property type="match status" value="1"/>
</dbReference>